<dbReference type="HOGENOM" id="CLU_2812707_0_0_1"/>
<protein>
    <submittedName>
        <fullName evidence="2">Uncharacterized protein</fullName>
    </submittedName>
</protein>
<evidence type="ECO:0000256" key="1">
    <source>
        <dbReference type="SAM" id="MobiDB-lite"/>
    </source>
</evidence>
<keyword evidence="3" id="KW-1185">Reference proteome</keyword>
<dbReference type="EMBL" id="KN839879">
    <property type="protein sequence ID" value="KIJ59910.1"/>
    <property type="molecule type" value="Genomic_DNA"/>
</dbReference>
<proteinExistence type="predicted"/>
<feature type="compositionally biased region" description="Polar residues" evidence="1">
    <location>
        <begin position="16"/>
        <end position="26"/>
    </location>
</feature>
<evidence type="ECO:0000313" key="2">
    <source>
        <dbReference type="EMBL" id="KIJ59910.1"/>
    </source>
</evidence>
<reference evidence="2 3" key="1">
    <citation type="submission" date="2014-04" db="EMBL/GenBank/DDBJ databases">
        <title>Evolutionary Origins and Diversification of the Mycorrhizal Mutualists.</title>
        <authorList>
            <consortium name="DOE Joint Genome Institute"/>
            <consortium name="Mycorrhizal Genomics Consortium"/>
            <person name="Kohler A."/>
            <person name="Kuo A."/>
            <person name="Nagy L.G."/>
            <person name="Floudas D."/>
            <person name="Copeland A."/>
            <person name="Barry K.W."/>
            <person name="Cichocki N."/>
            <person name="Veneault-Fourrey C."/>
            <person name="LaButti K."/>
            <person name="Lindquist E.A."/>
            <person name="Lipzen A."/>
            <person name="Lundell T."/>
            <person name="Morin E."/>
            <person name="Murat C."/>
            <person name="Riley R."/>
            <person name="Ohm R."/>
            <person name="Sun H."/>
            <person name="Tunlid A."/>
            <person name="Henrissat B."/>
            <person name="Grigoriev I.V."/>
            <person name="Hibbett D.S."/>
            <person name="Martin F."/>
        </authorList>
    </citation>
    <scope>NUCLEOTIDE SEQUENCE [LARGE SCALE GENOMIC DNA]</scope>
    <source>
        <strain evidence="2 3">MD-312</strain>
    </source>
</reference>
<dbReference type="Proteomes" id="UP000053820">
    <property type="component" value="Unassembled WGS sequence"/>
</dbReference>
<sequence length="67" mass="7662">MTSSRGPGHRIPNRGENPTLSTTKSWNQTYHTPMKCTLKFFQELSSLNRLAVRFVLDSHERLGSQKS</sequence>
<dbReference type="AlphaFoldDB" id="A0A0C9VQB5"/>
<gene>
    <name evidence="2" type="ORF">HYDPIDRAFT_118034</name>
</gene>
<feature type="region of interest" description="Disordered" evidence="1">
    <location>
        <begin position="1"/>
        <end position="26"/>
    </location>
</feature>
<organism evidence="2 3">
    <name type="scientific">Hydnomerulius pinastri MD-312</name>
    <dbReference type="NCBI Taxonomy" id="994086"/>
    <lineage>
        <taxon>Eukaryota</taxon>
        <taxon>Fungi</taxon>
        <taxon>Dikarya</taxon>
        <taxon>Basidiomycota</taxon>
        <taxon>Agaricomycotina</taxon>
        <taxon>Agaricomycetes</taxon>
        <taxon>Agaricomycetidae</taxon>
        <taxon>Boletales</taxon>
        <taxon>Boletales incertae sedis</taxon>
        <taxon>Leucogyrophana</taxon>
    </lineage>
</organism>
<evidence type="ECO:0000313" key="3">
    <source>
        <dbReference type="Proteomes" id="UP000053820"/>
    </source>
</evidence>
<accession>A0A0C9VQB5</accession>
<name>A0A0C9VQB5_9AGAM</name>